<sequence>MTYNLQFQYGVPPEPIYWWDKWDRRNFASNGGTDILHTDEAQEFLYAFAEQLMDRRQQNGRQCLLKAICENAQIHVHQGLYSELLHRFLRPHYNMDAAYVDAWHMGQKGVDCQTSYPKATNCLLDQHTHVQEDLMGQTSVK</sequence>
<dbReference type="EnsemblMetazoa" id="SCAU014985-RA">
    <property type="protein sequence ID" value="SCAU014985-PA"/>
    <property type="gene ID" value="SCAU014985"/>
</dbReference>
<keyword evidence="2" id="KW-1185">Reference proteome</keyword>
<dbReference type="PANTHER" id="PTHR21398:SF11">
    <property type="entry name" value="HDC15381-RELATED"/>
    <property type="match status" value="1"/>
</dbReference>
<protein>
    <submittedName>
        <fullName evidence="1">Uncharacterized protein</fullName>
    </submittedName>
</protein>
<name>A0A1I8Q904_STOCA</name>
<dbReference type="Pfam" id="PF07841">
    <property type="entry name" value="DM4_12"/>
    <property type="match status" value="1"/>
</dbReference>
<proteinExistence type="predicted"/>
<evidence type="ECO:0000313" key="2">
    <source>
        <dbReference type="Proteomes" id="UP000095300"/>
    </source>
</evidence>
<dbReference type="AlphaFoldDB" id="A0A1I8Q904"/>
<gene>
    <name evidence="1" type="primary">106096262</name>
</gene>
<dbReference type="SMART" id="SM00718">
    <property type="entry name" value="DM4_12"/>
    <property type="match status" value="1"/>
</dbReference>
<dbReference type="Proteomes" id="UP000095300">
    <property type="component" value="Unassembled WGS sequence"/>
</dbReference>
<evidence type="ECO:0000313" key="1">
    <source>
        <dbReference type="EnsemblMetazoa" id="SCAU014985-PA"/>
    </source>
</evidence>
<reference evidence="1" key="1">
    <citation type="submission" date="2020-05" db="UniProtKB">
        <authorList>
            <consortium name="EnsemblMetazoa"/>
        </authorList>
    </citation>
    <scope>IDENTIFICATION</scope>
    <source>
        <strain evidence="1">USDA</strain>
    </source>
</reference>
<dbReference type="VEuPathDB" id="VectorBase:SCAU014985"/>
<dbReference type="PANTHER" id="PTHR21398">
    <property type="entry name" value="AGAP007094-PA"/>
    <property type="match status" value="1"/>
</dbReference>
<dbReference type="InterPro" id="IPR006631">
    <property type="entry name" value="DM4_12"/>
</dbReference>
<organism evidence="1 2">
    <name type="scientific">Stomoxys calcitrans</name>
    <name type="common">Stable fly</name>
    <name type="synonym">Conops calcitrans</name>
    <dbReference type="NCBI Taxonomy" id="35570"/>
    <lineage>
        <taxon>Eukaryota</taxon>
        <taxon>Metazoa</taxon>
        <taxon>Ecdysozoa</taxon>
        <taxon>Arthropoda</taxon>
        <taxon>Hexapoda</taxon>
        <taxon>Insecta</taxon>
        <taxon>Pterygota</taxon>
        <taxon>Neoptera</taxon>
        <taxon>Endopterygota</taxon>
        <taxon>Diptera</taxon>
        <taxon>Brachycera</taxon>
        <taxon>Muscomorpha</taxon>
        <taxon>Muscoidea</taxon>
        <taxon>Muscidae</taxon>
        <taxon>Stomoxys</taxon>
    </lineage>
</organism>
<accession>A0A1I8Q904</accession>